<dbReference type="AlphaFoldDB" id="A0A2P5WVB0"/>
<evidence type="ECO:0000313" key="1">
    <source>
        <dbReference type="EMBL" id="PPR95027.1"/>
    </source>
</evidence>
<sequence length="180" mass="20790">MELVNDKDVKTMVTLYCRDRSRQTNLIQLFAELAYVELAKDSTPLGEERGVQDPCIVTDANGDDGYDNNGSSNHEVVNYSDLDLDEVQMISMTKAQMTMEMLIRLQLETRVEYPDILPTHRLAVDFERKEFFMGQKFATKEECIFSIKCYNMNVSIDYKVAMSKSTLYIGKCWRSKKGYN</sequence>
<dbReference type="OrthoDB" id="10480655at2759"/>
<organism evidence="1 2">
    <name type="scientific">Gossypium barbadense</name>
    <name type="common">Sea Island cotton</name>
    <name type="synonym">Hibiscus barbadensis</name>
    <dbReference type="NCBI Taxonomy" id="3634"/>
    <lineage>
        <taxon>Eukaryota</taxon>
        <taxon>Viridiplantae</taxon>
        <taxon>Streptophyta</taxon>
        <taxon>Embryophyta</taxon>
        <taxon>Tracheophyta</taxon>
        <taxon>Spermatophyta</taxon>
        <taxon>Magnoliopsida</taxon>
        <taxon>eudicotyledons</taxon>
        <taxon>Gunneridae</taxon>
        <taxon>Pentapetalae</taxon>
        <taxon>rosids</taxon>
        <taxon>malvids</taxon>
        <taxon>Malvales</taxon>
        <taxon>Malvaceae</taxon>
        <taxon>Malvoideae</taxon>
        <taxon>Gossypium</taxon>
    </lineage>
</organism>
<proteinExistence type="predicted"/>
<name>A0A2P5WVB0_GOSBA</name>
<gene>
    <name evidence="1" type="ORF">GOBAR_AA25653</name>
</gene>
<evidence type="ECO:0000313" key="2">
    <source>
        <dbReference type="Proteomes" id="UP000239757"/>
    </source>
</evidence>
<reference evidence="1 2" key="1">
    <citation type="submission" date="2015-01" db="EMBL/GenBank/DDBJ databases">
        <title>Genome of allotetraploid Gossypium barbadense reveals genomic plasticity and fiber elongation in cotton evolution.</title>
        <authorList>
            <person name="Chen X."/>
            <person name="Liu X."/>
            <person name="Zhao B."/>
            <person name="Zheng H."/>
            <person name="Hu Y."/>
            <person name="Lu G."/>
            <person name="Yang C."/>
            <person name="Chen J."/>
            <person name="Shan C."/>
            <person name="Zhang L."/>
            <person name="Zhou Y."/>
            <person name="Wang L."/>
            <person name="Guo W."/>
            <person name="Bai Y."/>
            <person name="Ruan J."/>
            <person name="Shangguan X."/>
            <person name="Mao Y."/>
            <person name="Jiang J."/>
            <person name="Zhu Y."/>
            <person name="Lei J."/>
            <person name="Kang H."/>
            <person name="Chen S."/>
            <person name="He X."/>
            <person name="Wang R."/>
            <person name="Wang Y."/>
            <person name="Chen J."/>
            <person name="Wang L."/>
            <person name="Yu S."/>
            <person name="Wang B."/>
            <person name="Wei J."/>
            <person name="Song S."/>
            <person name="Lu X."/>
            <person name="Gao Z."/>
            <person name="Gu W."/>
            <person name="Deng X."/>
            <person name="Ma D."/>
            <person name="Wang S."/>
            <person name="Liang W."/>
            <person name="Fang L."/>
            <person name="Cai C."/>
            <person name="Zhu X."/>
            <person name="Zhou B."/>
            <person name="Zhang Y."/>
            <person name="Chen Z."/>
            <person name="Xu S."/>
            <person name="Zhu R."/>
            <person name="Wang S."/>
            <person name="Zhang T."/>
            <person name="Zhao G."/>
        </authorList>
    </citation>
    <scope>NUCLEOTIDE SEQUENCE [LARGE SCALE GENOMIC DNA]</scope>
    <source>
        <strain evidence="2">cv. Xinhai21</strain>
        <tissue evidence="1">Leaf</tissue>
    </source>
</reference>
<protein>
    <recommendedName>
        <fullName evidence="3">Transposase MuDR plant domain-containing protein</fullName>
    </recommendedName>
</protein>
<evidence type="ECO:0008006" key="3">
    <source>
        <dbReference type="Google" id="ProtNLM"/>
    </source>
</evidence>
<dbReference type="Proteomes" id="UP000239757">
    <property type="component" value="Unassembled WGS sequence"/>
</dbReference>
<accession>A0A2P5WVB0</accession>
<dbReference type="EMBL" id="KZ666389">
    <property type="protein sequence ID" value="PPR95027.1"/>
    <property type="molecule type" value="Genomic_DNA"/>
</dbReference>